<proteinExistence type="predicted"/>
<dbReference type="AlphaFoldDB" id="A0AAV2RJC9"/>
<dbReference type="PANTHER" id="PTHR10224">
    <property type="entry name" value="ES1 PROTEIN HOMOLOG, MITOCHONDRIAL"/>
    <property type="match status" value="1"/>
</dbReference>
<keyword evidence="2" id="KW-1185">Reference proteome</keyword>
<dbReference type="PANTHER" id="PTHR10224:SF17">
    <property type="entry name" value="DJ-1_PFPI DOMAIN-CONTAINING PROTEIN"/>
    <property type="match status" value="1"/>
</dbReference>
<name>A0AAV2RJC9_MEGNR</name>
<accession>A0AAV2RJC9</accession>
<evidence type="ECO:0000313" key="2">
    <source>
        <dbReference type="Proteomes" id="UP001497623"/>
    </source>
</evidence>
<organism evidence="1 2">
    <name type="scientific">Meganyctiphanes norvegica</name>
    <name type="common">Northern krill</name>
    <name type="synonym">Thysanopoda norvegica</name>
    <dbReference type="NCBI Taxonomy" id="48144"/>
    <lineage>
        <taxon>Eukaryota</taxon>
        <taxon>Metazoa</taxon>
        <taxon>Ecdysozoa</taxon>
        <taxon>Arthropoda</taxon>
        <taxon>Crustacea</taxon>
        <taxon>Multicrustacea</taxon>
        <taxon>Malacostraca</taxon>
        <taxon>Eumalacostraca</taxon>
        <taxon>Eucarida</taxon>
        <taxon>Euphausiacea</taxon>
        <taxon>Euphausiidae</taxon>
        <taxon>Meganyctiphanes</taxon>
    </lineage>
</organism>
<dbReference type="EMBL" id="CAXKWB010024206">
    <property type="protein sequence ID" value="CAL4126137.1"/>
    <property type="molecule type" value="Genomic_DNA"/>
</dbReference>
<dbReference type="InterPro" id="IPR029062">
    <property type="entry name" value="Class_I_gatase-like"/>
</dbReference>
<evidence type="ECO:0000313" key="1">
    <source>
        <dbReference type="EMBL" id="CAL4126137.1"/>
    </source>
</evidence>
<reference evidence="1 2" key="1">
    <citation type="submission" date="2024-05" db="EMBL/GenBank/DDBJ databases">
        <authorList>
            <person name="Wallberg A."/>
        </authorList>
    </citation>
    <scope>NUCLEOTIDE SEQUENCE [LARGE SCALE GENOMIC DNA]</scope>
</reference>
<dbReference type="SUPFAM" id="SSF52317">
    <property type="entry name" value="Class I glutamine amidotransferase-like"/>
    <property type="match status" value="1"/>
</dbReference>
<sequence length="255" mass="26880">MINLARTAVRGLTTRMFTTGTSMQAPTVAVTLYKQDKYDGTACHGYGHSYVGLRNGAQNDSCYCTSCRWGNNRAHAVTGSKGAPSEESRNVMVESARISRGNVKSLSELSSASADAVIFPGGFGAAKNLSDFATKGAEMSVIDDVERVIKDFHGAKKPIGLCCIAPMLAAKVLGGNGVTLTLGKPDDGSGKWPYGGSLEAAKALGANVVEKGVDEIEVDEANLVVTAPAFMYEGKFHEIHDNVANMVNSVLKLVK</sequence>
<dbReference type="GO" id="GO:0005739">
    <property type="term" value="C:mitochondrion"/>
    <property type="evidence" value="ECO:0007669"/>
    <property type="project" value="TreeGrafter"/>
</dbReference>
<comment type="caution">
    <text evidence="1">The sequence shown here is derived from an EMBL/GenBank/DDBJ whole genome shotgun (WGS) entry which is preliminary data.</text>
</comment>
<protein>
    <submittedName>
        <fullName evidence="1">Uncharacterized protein</fullName>
    </submittedName>
</protein>
<dbReference type="Gene3D" id="3.40.50.880">
    <property type="match status" value="1"/>
</dbReference>
<dbReference type="Proteomes" id="UP001497623">
    <property type="component" value="Unassembled WGS sequence"/>
</dbReference>
<feature type="non-terminal residue" evidence="1">
    <location>
        <position position="255"/>
    </location>
</feature>
<gene>
    <name evidence="1" type="ORF">MNOR_LOCUS25402</name>
</gene>